<keyword evidence="1" id="KW-0808">Transferase</keyword>
<dbReference type="Gene3D" id="3.30.1600.10">
    <property type="entry name" value="SIR2/SIRT2 'Small Domain"/>
    <property type="match status" value="1"/>
</dbReference>
<dbReference type="STRING" id="1600.LBAT_1377"/>
<reference evidence="2 3" key="1">
    <citation type="submission" date="2015-03" db="EMBL/GenBank/DDBJ databases">
        <title>Complete genome sequence of Lactobacillus acetotolerans NBRC 13120.</title>
        <authorList>
            <person name="Toh H."/>
            <person name="Morita H."/>
            <person name="Fujita N."/>
        </authorList>
    </citation>
    <scope>NUCLEOTIDE SEQUENCE [LARGE SCALE GENOMIC DNA]</scope>
    <source>
        <strain evidence="2 3">NBRC 13120</strain>
    </source>
</reference>
<dbReference type="AlphaFoldDB" id="A0A0D6A4S7"/>
<organism evidence="2 3">
    <name type="scientific">Lactobacillus acetotolerans</name>
    <dbReference type="NCBI Taxonomy" id="1600"/>
    <lineage>
        <taxon>Bacteria</taxon>
        <taxon>Bacillati</taxon>
        <taxon>Bacillota</taxon>
        <taxon>Bacilli</taxon>
        <taxon>Lactobacillales</taxon>
        <taxon>Lactobacillaceae</taxon>
        <taxon>Lactobacillus</taxon>
    </lineage>
</organism>
<dbReference type="GO" id="GO:0016740">
    <property type="term" value="F:transferase activity"/>
    <property type="evidence" value="ECO:0007669"/>
    <property type="project" value="UniProtKB-KW"/>
</dbReference>
<proteinExistence type="predicted"/>
<dbReference type="InterPro" id="IPR029035">
    <property type="entry name" value="DHS-like_NAD/FAD-binding_dom"/>
</dbReference>
<dbReference type="EMBL" id="AP014808">
    <property type="protein sequence ID" value="BAQ57766.1"/>
    <property type="molecule type" value="Genomic_DNA"/>
</dbReference>
<dbReference type="KEGG" id="lae:LBAT_1377"/>
<sequence length="274" mass="30960">MANFDQAKKLIASADAVIVTAGNGMAKEEGLDILSEEGFDDEFGAIAEKYDVHTIGDALDKKFASWAEQWEFWSKLIAEYSLNYEPSTTMLNLKTLLKNKKYFIATSTFGHFFESAGFNENRIFNAFGDWTKMQCSSGINHGYKDDREVVRQFVSAAEDNQVTEEMVPRCEVCNSEMELHMPLNANFFPDTDANTRFRWFLTGNEDKKVVVLELGVDLTSPQLLDPIVHLVEKFPNWNYIAADLSQKDLPADVQKKSLAFNADPHTLLTGLTQK</sequence>
<protein>
    <submittedName>
        <fullName evidence="2">Uncharacterized protein</fullName>
    </submittedName>
</protein>
<evidence type="ECO:0000313" key="2">
    <source>
        <dbReference type="EMBL" id="BAQ57766.1"/>
    </source>
</evidence>
<dbReference type="OrthoDB" id="394960at2"/>
<dbReference type="InterPro" id="IPR026591">
    <property type="entry name" value="Sirtuin_cat_small_dom_sf"/>
</dbReference>
<accession>A0A0D6A4S7</accession>
<dbReference type="Gene3D" id="3.40.50.1220">
    <property type="entry name" value="TPP-binding domain"/>
    <property type="match status" value="1"/>
</dbReference>
<evidence type="ECO:0000313" key="3">
    <source>
        <dbReference type="Proteomes" id="UP000035709"/>
    </source>
</evidence>
<name>A0A0D6A4S7_9LACO</name>
<dbReference type="Proteomes" id="UP000035709">
    <property type="component" value="Chromosome"/>
</dbReference>
<evidence type="ECO:0000256" key="1">
    <source>
        <dbReference type="ARBA" id="ARBA00022679"/>
    </source>
</evidence>
<dbReference type="SUPFAM" id="SSF52467">
    <property type="entry name" value="DHS-like NAD/FAD-binding domain"/>
    <property type="match status" value="1"/>
</dbReference>
<keyword evidence="3" id="KW-1185">Reference proteome</keyword>
<dbReference type="RefSeq" id="WP_060459739.1">
    <property type="nucleotide sequence ID" value="NZ_AP014808.1"/>
</dbReference>
<gene>
    <name evidence="2" type="ORF">LBAT_1377</name>
</gene>
<dbReference type="PATRIC" id="fig|1600.4.peg.1405"/>